<dbReference type="EMBL" id="BARU01004964">
    <property type="protein sequence ID" value="GAH25296.1"/>
    <property type="molecule type" value="Genomic_DNA"/>
</dbReference>
<sequence>MYAKAHNKKEALERIAEYLRNERGYSEKKIKKFIAESFTEKINR</sequence>
<comment type="caution">
    <text evidence="1">The sequence shown here is derived from an EMBL/GenBank/DDBJ whole genome shotgun (WGS) entry which is preliminary data.</text>
</comment>
<protein>
    <submittedName>
        <fullName evidence="1">Uncharacterized protein</fullName>
    </submittedName>
</protein>
<reference evidence="1" key="1">
    <citation type="journal article" date="2014" name="Front. Microbiol.">
        <title>High frequency of phylogenetically diverse reductive dehalogenase-homologous genes in deep subseafloor sedimentary metagenomes.</title>
        <authorList>
            <person name="Kawai M."/>
            <person name="Futagami T."/>
            <person name="Toyoda A."/>
            <person name="Takaki Y."/>
            <person name="Nishi S."/>
            <person name="Hori S."/>
            <person name="Arai W."/>
            <person name="Tsubouchi T."/>
            <person name="Morono Y."/>
            <person name="Uchiyama I."/>
            <person name="Ito T."/>
            <person name="Fujiyama A."/>
            <person name="Inagaki F."/>
            <person name="Takami H."/>
        </authorList>
    </citation>
    <scope>NUCLEOTIDE SEQUENCE</scope>
    <source>
        <strain evidence="1">Expedition CK06-06</strain>
    </source>
</reference>
<proteinExistence type="predicted"/>
<name>X1DW80_9ZZZZ</name>
<gene>
    <name evidence="1" type="ORF">S03H2_09641</name>
</gene>
<evidence type="ECO:0000313" key="1">
    <source>
        <dbReference type="EMBL" id="GAH25296.1"/>
    </source>
</evidence>
<organism evidence="1">
    <name type="scientific">marine sediment metagenome</name>
    <dbReference type="NCBI Taxonomy" id="412755"/>
    <lineage>
        <taxon>unclassified sequences</taxon>
        <taxon>metagenomes</taxon>
        <taxon>ecological metagenomes</taxon>
    </lineage>
</organism>
<accession>X1DW80</accession>
<dbReference type="AlphaFoldDB" id="X1DW80"/>